<keyword evidence="2" id="KW-1185">Reference proteome</keyword>
<evidence type="ECO:0000313" key="1">
    <source>
        <dbReference type="EMBL" id="CAG9186280.1"/>
    </source>
</evidence>
<proteinExistence type="predicted"/>
<name>A0ABM8Y0R8_9BURK</name>
<sequence>MLERTRSYKGFHVALFVPEVIVQGTPSGRVQISARNEG</sequence>
<dbReference type="EMBL" id="CAJZAF010000049">
    <property type="protein sequence ID" value="CAG9186280.1"/>
    <property type="molecule type" value="Genomic_DNA"/>
</dbReference>
<comment type="caution">
    <text evidence="1">The sequence shown here is derived from an EMBL/GenBank/DDBJ whole genome shotgun (WGS) entry which is preliminary data.</text>
</comment>
<evidence type="ECO:0000313" key="2">
    <source>
        <dbReference type="Proteomes" id="UP000701702"/>
    </source>
</evidence>
<protein>
    <submittedName>
        <fullName evidence="1">Uncharacterized protein</fullName>
    </submittedName>
</protein>
<accession>A0ABM8Y0R8</accession>
<reference evidence="1 2" key="1">
    <citation type="submission" date="2021-08" db="EMBL/GenBank/DDBJ databases">
        <authorList>
            <person name="Peeters C."/>
        </authorList>
    </citation>
    <scope>NUCLEOTIDE SEQUENCE [LARGE SCALE GENOMIC DNA]</scope>
    <source>
        <strain evidence="1 2">LMG 23994</strain>
    </source>
</reference>
<gene>
    <name evidence="1" type="ORF">LMG23994_06142</name>
</gene>
<dbReference type="Proteomes" id="UP000701702">
    <property type="component" value="Unassembled WGS sequence"/>
</dbReference>
<organism evidence="1 2">
    <name type="scientific">Cupriavidus pinatubonensis</name>
    <dbReference type="NCBI Taxonomy" id="248026"/>
    <lineage>
        <taxon>Bacteria</taxon>
        <taxon>Pseudomonadati</taxon>
        <taxon>Pseudomonadota</taxon>
        <taxon>Betaproteobacteria</taxon>
        <taxon>Burkholderiales</taxon>
        <taxon>Burkholderiaceae</taxon>
        <taxon>Cupriavidus</taxon>
    </lineage>
</organism>